<dbReference type="CDD" id="cd00560">
    <property type="entry name" value="PanC"/>
    <property type="match status" value="1"/>
</dbReference>
<dbReference type="AlphaFoldDB" id="A0A2K9P216"/>
<name>A0A2K9P216_9FIRM</name>
<comment type="miscellaneous">
    <text evidence="8">The reaction proceeds by a bi uni uni bi ping pong mechanism.</text>
</comment>
<evidence type="ECO:0000256" key="4">
    <source>
        <dbReference type="ARBA" id="ARBA00022655"/>
    </source>
</evidence>
<comment type="similarity">
    <text evidence="2 8">Belongs to the pantothenate synthetase family.</text>
</comment>
<dbReference type="EC" id="6.3.2.1" evidence="8"/>
<dbReference type="GO" id="GO:0005524">
    <property type="term" value="F:ATP binding"/>
    <property type="evidence" value="ECO:0007669"/>
    <property type="project" value="UniProtKB-KW"/>
</dbReference>
<dbReference type="Gene3D" id="3.30.1300.10">
    <property type="entry name" value="Pantoate-beta-alanine ligase, C-terminal domain"/>
    <property type="match status" value="1"/>
</dbReference>
<dbReference type="PANTHER" id="PTHR21299">
    <property type="entry name" value="CYTIDYLATE KINASE/PANTOATE-BETA-ALANINE LIGASE"/>
    <property type="match status" value="1"/>
</dbReference>
<dbReference type="Gene3D" id="3.40.50.620">
    <property type="entry name" value="HUPs"/>
    <property type="match status" value="1"/>
</dbReference>
<comment type="catalytic activity">
    <reaction evidence="7 8">
        <text>(R)-pantoate + beta-alanine + ATP = (R)-pantothenate + AMP + diphosphate + H(+)</text>
        <dbReference type="Rhea" id="RHEA:10912"/>
        <dbReference type="ChEBI" id="CHEBI:15378"/>
        <dbReference type="ChEBI" id="CHEBI:15980"/>
        <dbReference type="ChEBI" id="CHEBI:29032"/>
        <dbReference type="ChEBI" id="CHEBI:30616"/>
        <dbReference type="ChEBI" id="CHEBI:33019"/>
        <dbReference type="ChEBI" id="CHEBI:57966"/>
        <dbReference type="ChEBI" id="CHEBI:456215"/>
        <dbReference type="EC" id="6.3.2.1"/>
    </reaction>
</comment>
<comment type="pathway">
    <text evidence="1 8">Cofactor biosynthesis; (R)-pantothenate biosynthesis; (R)-pantothenate from (R)-pantoate and beta-alanine: step 1/1.</text>
</comment>
<feature type="active site" description="Proton donor" evidence="8">
    <location>
        <position position="47"/>
    </location>
</feature>
<feature type="binding site" evidence="8">
    <location>
        <position position="71"/>
    </location>
    <ligand>
        <name>beta-alanine</name>
        <dbReference type="ChEBI" id="CHEBI:57966"/>
    </ligand>
</feature>
<keyword evidence="6 8" id="KW-0067">ATP-binding</keyword>
<keyword evidence="10" id="KW-1185">Reference proteome</keyword>
<evidence type="ECO:0000256" key="3">
    <source>
        <dbReference type="ARBA" id="ARBA00022598"/>
    </source>
</evidence>
<evidence type="ECO:0000313" key="9">
    <source>
        <dbReference type="EMBL" id="AUO19314.1"/>
    </source>
</evidence>
<dbReference type="GO" id="GO:0004592">
    <property type="term" value="F:pantoate-beta-alanine ligase activity"/>
    <property type="evidence" value="ECO:0007669"/>
    <property type="project" value="UniProtKB-UniRule"/>
</dbReference>
<dbReference type="FunFam" id="3.30.1300.10:FF:000001">
    <property type="entry name" value="Pantothenate synthetase"/>
    <property type="match status" value="1"/>
</dbReference>
<comment type="function">
    <text evidence="8">Catalyzes the condensation of pantoate with beta-alanine in an ATP-dependent reaction via a pantoyl-adenylate intermediate.</text>
</comment>
<evidence type="ECO:0000256" key="7">
    <source>
        <dbReference type="ARBA" id="ARBA00048258"/>
    </source>
</evidence>
<dbReference type="HAMAP" id="MF_00158">
    <property type="entry name" value="PanC"/>
    <property type="match status" value="1"/>
</dbReference>
<feature type="binding site" evidence="8">
    <location>
        <position position="164"/>
    </location>
    <ligand>
        <name>(R)-pantoate</name>
        <dbReference type="ChEBI" id="CHEBI:15980"/>
    </ligand>
</feature>
<evidence type="ECO:0000256" key="8">
    <source>
        <dbReference type="HAMAP-Rule" id="MF_00158"/>
    </source>
</evidence>
<protein>
    <recommendedName>
        <fullName evidence="8">Pantothenate synthetase</fullName>
        <shortName evidence="8">PS</shortName>
        <ecNumber evidence="8">6.3.2.1</ecNumber>
    </recommendedName>
    <alternativeName>
        <fullName evidence="8">Pantoate--beta-alanine ligase</fullName>
    </alternativeName>
    <alternativeName>
        <fullName evidence="8">Pantoate-activating enzyme</fullName>
    </alternativeName>
</protein>
<evidence type="ECO:0000256" key="1">
    <source>
        <dbReference type="ARBA" id="ARBA00004990"/>
    </source>
</evidence>
<dbReference type="NCBIfam" id="TIGR00018">
    <property type="entry name" value="panC"/>
    <property type="match status" value="1"/>
</dbReference>
<proteinExistence type="inferred from homology"/>
<sequence length="294" mass="32488">MLDLQKGCLDLQIIKTPKELNDWAKKNKVNGKTIGLVPTMGYLHEGHKSLIQKSSSQNDLTVVSVFVNPAQFGENEDLDSYPRDLERDKTAAEEAGADIIFHPSAADMYPESYGTYVSVDSDITKILCGKSRPIHFRGVTTVVAKLFNITMADRAYFGQKDAQQLAVILRMVSDLNMNIEIVPCPIVRESDGLAMSSRNTYLSSEERKQALVLSKSLKKAEEAINNGEKDLKTIKDGIRKIISEAPLADIEYIEAYTFPGLSECGSIISEKTLIALAVRFGSTRLIDNIIADPK</sequence>
<dbReference type="Pfam" id="PF02569">
    <property type="entry name" value="Pantoate_ligase"/>
    <property type="match status" value="1"/>
</dbReference>
<dbReference type="InterPro" id="IPR014729">
    <property type="entry name" value="Rossmann-like_a/b/a_fold"/>
</dbReference>
<keyword evidence="3 8" id="KW-0436">Ligase</keyword>
<organism evidence="9 10">
    <name type="scientific">Monoglobus pectinilyticus</name>
    <dbReference type="NCBI Taxonomy" id="1981510"/>
    <lineage>
        <taxon>Bacteria</taxon>
        <taxon>Bacillati</taxon>
        <taxon>Bacillota</taxon>
        <taxon>Clostridia</taxon>
        <taxon>Monoglobales</taxon>
        <taxon>Monoglobaceae</taxon>
        <taxon>Monoglobus</taxon>
    </lineage>
</organism>
<feature type="binding site" evidence="8">
    <location>
        <begin position="195"/>
        <end position="198"/>
    </location>
    <ligand>
        <name>ATP</name>
        <dbReference type="ChEBI" id="CHEBI:30616"/>
    </ligand>
</feature>
<evidence type="ECO:0000256" key="6">
    <source>
        <dbReference type="ARBA" id="ARBA00022840"/>
    </source>
</evidence>
<dbReference type="InterPro" id="IPR004821">
    <property type="entry name" value="Cyt_trans-like"/>
</dbReference>
<dbReference type="InterPro" id="IPR003721">
    <property type="entry name" value="Pantoate_ligase"/>
</dbReference>
<dbReference type="InterPro" id="IPR042176">
    <property type="entry name" value="Pantoate_ligase_C"/>
</dbReference>
<keyword evidence="5 8" id="KW-0547">Nucleotide-binding</keyword>
<evidence type="ECO:0000313" key="10">
    <source>
        <dbReference type="Proteomes" id="UP000235589"/>
    </source>
</evidence>
<dbReference type="NCBIfam" id="TIGR00125">
    <property type="entry name" value="cyt_tran_rel"/>
    <property type="match status" value="1"/>
</dbReference>
<evidence type="ECO:0000256" key="2">
    <source>
        <dbReference type="ARBA" id="ARBA00009256"/>
    </source>
</evidence>
<accession>A0A2K9P216</accession>
<dbReference type="KEGG" id="mpec:B9O19_01153"/>
<dbReference type="SUPFAM" id="SSF52374">
    <property type="entry name" value="Nucleotidylyl transferase"/>
    <property type="match status" value="1"/>
</dbReference>
<gene>
    <name evidence="8" type="primary">panC</name>
    <name evidence="9" type="ORF">B9O19_01153</name>
</gene>
<dbReference type="EMBL" id="CP020991">
    <property type="protein sequence ID" value="AUO19314.1"/>
    <property type="molecule type" value="Genomic_DNA"/>
</dbReference>
<feature type="binding site" evidence="8">
    <location>
        <position position="71"/>
    </location>
    <ligand>
        <name>(R)-pantoate</name>
        <dbReference type="ChEBI" id="CHEBI:15980"/>
    </ligand>
</feature>
<keyword evidence="8" id="KW-0963">Cytoplasm</keyword>
<keyword evidence="4 8" id="KW-0566">Pantothenate biosynthesis</keyword>
<feature type="binding site" evidence="8">
    <location>
        <begin position="158"/>
        <end position="161"/>
    </location>
    <ligand>
        <name>ATP</name>
        <dbReference type="ChEBI" id="CHEBI:30616"/>
    </ligand>
</feature>
<dbReference type="UniPathway" id="UPA00028">
    <property type="reaction ID" value="UER00005"/>
</dbReference>
<feature type="binding site" evidence="8">
    <location>
        <begin position="40"/>
        <end position="47"/>
    </location>
    <ligand>
        <name>ATP</name>
        <dbReference type="ChEBI" id="CHEBI:30616"/>
    </ligand>
</feature>
<feature type="binding site" evidence="8">
    <location>
        <position position="187"/>
    </location>
    <ligand>
        <name>ATP</name>
        <dbReference type="ChEBI" id="CHEBI:30616"/>
    </ligand>
</feature>
<dbReference type="PANTHER" id="PTHR21299:SF1">
    <property type="entry name" value="PANTOATE--BETA-ALANINE LIGASE"/>
    <property type="match status" value="1"/>
</dbReference>
<dbReference type="Proteomes" id="UP000235589">
    <property type="component" value="Chromosome"/>
</dbReference>
<comment type="subunit">
    <text evidence="8">Homodimer.</text>
</comment>
<comment type="subcellular location">
    <subcellularLocation>
        <location evidence="8">Cytoplasm</location>
    </subcellularLocation>
</comment>
<dbReference type="GO" id="GO:0005829">
    <property type="term" value="C:cytosol"/>
    <property type="evidence" value="ECO:0007669"/>
    <property type="project" value="TreeGrafter"/>
</dbReference>
<dbReference type="FunFam" id="3.40.50.620:FF:000013">
    <property type="entry name" value="Pantothenate synthetase"/>
    <property type="match status" value="1"/>
</dbReference>
<dbReference type="GO" id="GO:0015940">
    <property type="term" value="P:pantothenate biosynthetic process"/>
    <property type="evidence" value="ECO:0007669"/>
    <property type="project" value="UniProtKB-UniRule"/>
</dbReference>
<evidence type="ECO:0000256" key="5">
    <source>
        <dbReference type="ARBA" id="ARBA00022741"/>
    </source>
</evidence>
<reference evidence="9 10" key="1">
    <citation type="submission" date="2017-04" db="EMBL/GenBank/DDBJ databases">
        <title>Monoglobus pectinilyticus 14 draft genome.</title>
        <authorList>
            <person name="Kim C."/>
            <person name="Rosendale D.I."/>
            <person name="Kelly W.J."/>
            <person name="Tannock G.W."/>
            <person name="Patchett M.L."/>
            <person name="Jordens J.Z."/>
        </authorList>
    </citation>
    <scope>NUCLEOTIDE SEQUENCE [LARGE SCALE GENOMIC DNA]</scope>
    <source>
        <strain evidence="9 10">14</strain>
    </source>
</reference>